<dbReference type="Proteomes" id="UP000299102">
    <property type="component" value="Unassembled WGS sequence"/>
</dbReference>
<gene>
    <name evidence="1" type="ORF">EVAR_94151_1</name>
</gene>
<evidence type="ECO:0000313" key="1">
    <source>
        <dbReference type="EMBL" id="GBP22111.1"/>
    </source>
</evidence>
<sequence length="147" mass="16394">MVNAPLVKYEPSTIWLQGDALKHEPCQIFGGPETYFTRRYAVHHNRGVVARPRRSLPYLFSSVRPSVRVYVRTAGALVCGSRARLARDVTGISELLSPPVAVSLPLSLRRPPFPPTPGYPLPPRPGPPCCSTNFRRFFFPGIFSKSF</sequence>
<dbReference type="AlphaFoldDB" id="A0A4C1U712"/>
<evidence type="ECO:0000313" key="2">
    <source>
        <dbReference type="Proteomes" id="UP000299102"/>
    </source>
</evidence>
<reference evidence="1 2" key="1">
    <citation type="journal article" date="2019" name="Commun. Biol.">
        <title>The bagworm genome reveals a unique fibroin gene that provides high tensile strength.</title>
        <authorList>
            <person name="Kono N."/>
            <person name="Nakamura H."/>
            <person name="Ohtoshi R."/>
            <person name="Tomita M."/>
            <person name="Numata K."/>
            <person name="Arakawa K."/>
        </authorList>
    </citation>
    <scope>NUCLEOTIDE SEQUENCE [LARGE SCALE GENOMIC DNA]</scope>
</reference>
<accession>A0A4C1U712</accession>
<organism evidence="1 2">
    <name type="scientific">Eumeta variegata</name>
    <name type="common">Bagworm moth</name>
    <name type="synonym">Eumeta japonica</name>
    <dbReference type="NCBI Taxonomy" id="151549"/>
    <lineage>
        <taxon>Eukaryota</taxon>
        <taxon>Metazoa</taxon>
        <taxon>Ecdysozoa</taxon>
        <taxon>Arthropoda</taxon>
        <taxon>Hexapoda</taxon>
        <taxon>Insecta</taxon>
        <taxon>Pterygota</taxon>
        <taxon>Neoptera</taxon>
        <taxon>Endopterygota</taxon>
        <taxon>Lepidoptera</taxon>
        <taxon>Glossata</taxon>
        <taxon>Ditrysia</taxon>
        <taxon>Tineoidea</taxon>
        <taxon>Psychidae</taxon>
        <taxon>Oiketicinae</taxon>
        <taxon>Eumeta</taxon>
    </lineage>
</organism>
<proteinExistence type="predicted"/>
<protein>
    <submittedName>
        <fullName evidence="1">Uncharacterized protein</fullName>
    </submittedName>
</protein>
<keyword evidence="2" id="KW-1185">Reference proteome</keyword>
<dbReference type="EMBL" id="BGZK01000136">
    <property type="protein sequence ID" value="GBP22111.1"/>
    <property type="molecule type" value="Genomic_DNA"/>
</dbReference>
<name>A0A4C1U712_EUMVA</name>
<comment type="caution">
    <text evidence="1">The sequence shown here is derived from an EMBL/GenBank/DDBJ whole genome shotgun (WGS) entry which is preliminary data.</text>
</comment>